<evidence type="ECO:0000313" key="4">
    <source>
        <dbReference type="Proteomes" id="UP001388259"/>
    </source>
</evidence>
<reference evidence="2 5" key="1">
    <citation type="submission" date="2024-01" db="EMBL/GenBank/DDBJ databases">
        <title>Aequorivita flavus sp. nov., isolated from deep-sea sediment.</title>
        <authorList>
            <person name="Chen X."/>
        </authorList>
    </citation>
    <scope>NUCLEOTIDE SEQUENCE</scope>
    <source>
        <strain evidence="2">MCCC 1A16923</strain>
        <strain evidence="3 5">MCCC 1A16935</strain>
    </source>
</reference>
<dbReference type="Gene3D" id="1.25.40.10">
    <property type="entry name" value="Tetratricopeptide repeat domain"/>
    <property type="match status" value="1"/>
</dbReference>
<comment type="caution">
    <text evidence="2">The sequence shown here is derived from an EMBL/GenBank/DDBJ whole genome shotgun (WGS) entry which is preliminary data.</text>
</comment>
<evidence type="ECO:0000313" key="5">
    <source>
        <dbReference type="Proteomes" id="UP001390963"/>
    </source>
</evidence>
<dbReference type="Proteomes" id="UP001390963">
    <property type="component" value="Unassembled WGS sequence"/>
</dbReference>
<keyword evidence="5" id="KW-1185">Reference proteome</keyword>
<dbReference type="EMBL" id="JAZBJM010000003">
    <property type="protein sequence ID" value="MEM0518047.1"/>
    <property type="molecule type" value="Genomic_DNA"/>
</dbReference>
<organism evidence="2 4">
    <name type="scientific">Aequorivita flava</name>
    <dbReference type="NCBI Taxonomy" id="3114371"/>
    <lineage>
        <taxon>Bacteria</taxon>
        <taxon>Pseudomonadati</taxon>
        <taxon>Bacteroidota</taxon>
        <taxon>Flavobacteriia</taxon>
        <taxon>Flavobacteriales</taxon>
        <taxon>Flavobacteriaceae</taxon>
        <taxon>Aequorivita</taxon>
    </lineage>
</organism>
<proteinExistence type="predicted"/>
<evidence type="ECO:0008006" key="6">
    <source>
        <dbReference type="Google" id="ProtNLM"/>
    </source>
</evidence>
<protein>
    <recommendedName>
        <fullName evidence="6">Tetratricopeptide repeat protein</fullName>
    </recommendedName>
</protein>
<keyword evidence="1" id="KW-0812">Transmembrane</keyword>
<dbReference type="RefSeq" id="WP_342687088.1">
    <property type="nucleotide sequence ID" value="NZ_JAZBJM010000003.1"/>
</dbReference>
<evidence type="ECO:0000256" key="1">
    <source>
        <dbReference type="SAM" id="Phobius"/>
    </source>
</evidence>
<dbReference type="SUPFAM" id="SSF48452">
    <property type="entry name" value="TPR-like"/>
    <property type="match status" value="1"/>
</dbReference>
<dbReference type="EMBL" id="JBANCF010000003">
    <property type="protein sequence ID" value="MEM0573021.1"/>
    <property type="molecule type" value="Genomic_DNA"/>
</dbReference>
<dbReference type="Proteomes" id="UP001388259">
    <property type="component" value="Unassembled WGS sequence"/>
</dbReference>
<gene>
    <name evidence="3" type="ORF">VZD24_05810</name>
    <name evidence="2" type="ORF">VZD85_06760</name>
</gene>
<dbReference type="InterPro" id="IPR011990">
    <property type="entry name" value="TPR-like_helical_dom_sf"/>
</dbReference>
<name>A0AB35YV08_9FLAO</name>
<dbReference type="AlphaFoldDB" id="A0AB35YV08"/>
<accession>A0AB35YV08</accession>
<keyword evidence="1" id="KW-0472">Membrane</keyword>
<evidence type="ECO:0000313" key="2">
    <source>
        <dbReference type="EMBL" id="MEM0518047.1"/>
    </source>
</evidence>
<sequence length="249" mass="28530">MKSPIEINSLEWDIIETYLDQKNVSEEALLSDKKLNQISNLSEKIAHVKQVRIAIEDSIRQSKIKEFHEHISADQKGLYIQKGAAKKTKSTTIWYSIAAVLVVLFGIFWLLQNTNSPEKIFAAHFEADPGLRTVMGTTNNYSFYEGMVVYKREEYKEAINWWQKLLPEKANNDTLNYFLGVAYLAEGNAEKSLDYLEPSSKFNEGIFKEDAAYYTALAKIKLGQMEAAKQLLKQHPSERNNKLLKALNK</sequence>
<evidence type="ECO:0000313" key="3">
    <source>
        <dbReference type="EMBL" id="MEM0573021.1"/>
    </source>
</evidence>
<feature type="transmembrane region" description="Helical" evidence="1">
    <location>
        <begin position="92"/>
        <end position="111"/>
    </location>
</feature>
<keyword evidence="1" id="KW-1133">Transmembrane helix</keyword>